<dbReference type="GO" id="GO:0000981">
    <property type="term" value="F:DNA-binding transcription factor activity, RNA polymerase II-specific"/>
    <property type="evidence" value="ECO:0007669"/>
    <property type="project" value="TreeGrafter"/>
</dbReference>
<dbReference type="Gene3D" id="1.10.10.10">
    <property type="entry name" value="Winged helix-like DNA-binding domain superfamily/Winged helix DNA-binding domain"/>
    <property type="match status" value="2"/>
</dbReference>
<dbReference type="GO" id="GO:0000978">
    <property type="term" value="F:RNA polymerase II cis-regulatory region sequence-specific DNA binding"/>
    <property type="evidence" value="ECO:0007669"/>
    <property type="project" value="TreeGrafter"/>
</dbReference>
<evidence type="ECO:0000256" key="1">
    <source>
        <dbReference type="ARBA" id="ARBA00023125"/>
    </source>
</evidence>
<feature type="domain" description="Fork-head" evidence="4">
    <location>
        <begin position="55"/>
        <end position="152"/>
    </location>
</feature>
<dbReference type="InterPro" id="IPR036388">
    <property type="entry name" value="WH-like_DNA-bd_sf"/>
</dbReference>
<evidence type="ECO:0000256" key="2">
    <source>
        <dbReference type="PROSITE-ProRule" id="PRU00089"/>
    </source>
</evidence>
<evidence type="ECO:0000259" key="4">
    <source>
        <dbReference type="PROSITE" id="PS50039"/>
    </source>
</evidence>
<dbReference type="InterPro" id="IPR036390">
    <property type="entry name" value="WH_DNA-bd_sf"/>
</dbReference>
<proteinExistence type="predicted"/>
<dbReference type="PANTHER" id="PTHR11829">
    <property type="entry name" value="FORKHEAD BOX PROTEIN"/>
    <property type="match status" value="1"/>
</dbReference>
<dbReference type="EMBL" id="GECZ01008825">
    <property type="protein sequence ID" value="JAS60944.1"/>
    <property type="molecule type" value="Transcribed_RNA"/>
</dbReference>
<name>A0A1B6GET1_9HEMI</name>
<reference evidence="5" key="1">
    <citation type="submission" date="2015-11" db="EMBL/GenBank/DDBJ databases">
        <title>De novo transcriptome assembly of four potential Pierce s Disease insect vectors from Arizona vineyards.</title>
        <authorList>
            <person name="Tassone E.E."/>
        </authorList>
    </citation>
    <scope>NUCLEOTIDE SEQUENCE</scope>
</reference>
<feature type="compositionally biased region" description="Basic residues" evidence="3">
    <location>
        <begin position="209"/>
        <end position="220"/>
    </location>
</feature>
<dbReference type="InterPro" id="IPR001766">
    <property type="entry name" value="Fork_head_dom"/>
</dbReference>
<feature type="DNA-binding region" description="Fork-head" evidence="2">
    <location>
        <begin position="292"/>
        <end position="389"/>
    </location>
</feature>
<dbReference type="PROSITE" id="PS50039">
    <property type="entry name" value="FORK_HEAD_3"/>
    <property type="match status" value="2"/>
</dbReference>
<feature type="region of interest" description="Disordered" evidence="3">
    <location>
        <begin position="193"/>
        <end position="272"/>
    </location>
</feature>
<feature type="DNA-binding region" description="Fork-head" evidence="2">
    <location>
        <begin position="55"/>
        <end position="152"/>
    </location>
</feature>
<dbReference type="GO" id="GO:0009653">
    <property type="term" value="P:anatomical structure morphogenesis"/>
    <property type="evidence" value="ECO:0007669"/>
    <property type="project" value="TreeGrafter"/>
</dbReference>
<dbReference type="SMART" id="SM00339">
    <property type="entry name" value="FH"/>
    <property type="match status" value="2"/>
</dbReference>
<dbReference type="SUPFAM" id="SSF46785">
    <property type="entry name" value="Winged helix' DNA-binding domain"/>
    <property type="match status" value="2"/>
</dbReference>
<dbReference type="InterPro" id="IPR050211">
    <property type="entry name" value="FOX_domain-containing"/>
</dbReference>
<sequence>MWTEEKHKSYNWNLLQNSINIEYNNAIKTQQQGFCDKVKQRLQEFLQSVEGVCTEPPFLYTVLIVMALVSSDKPSLRCSEIFQFIQDKFPFYQNRETWKKSVVVTLELNSFFTKTCGNCKTQGLQDHDCGWCIESATATNILARAFKLELEEVSVIQQTERQIILQEAGVDKDLKSSGNKIRVKREETMIEPTDHPLKTDNRNQTVSAKKLKTMKPKRRISSVSEHRKDSSSDDLQLHLKSVEIHTSDDRLQKETKRTLDSSETKKSQENMTDMVKGQLKELLQSVENICTEPPFSYTVLIVMALVSADKTSVQLSEIFQFIQEQFPFYRDRYTWMNSVRVTLGLNSFFSKVCTSSCHKKMQDHDGCWTIDSLTASQVLQRALESIKNKVKGSDWNINYLDNYKDTSRCQHVNIWSGLSLSIDSKTTNQCIDPTNHSITHTFL</sequence>
<dbReference type="GO" id="GO:0005634">
    <property type="term" value="C:nucleus"/>
    <property type="evidence" value="ECO:0007669"/>
    <property type="project" value="UniProtKB-SubCell"/>
</dbReference>
<dbReference type="AlphaFoldDB" id="A0A1B6GET1"/>
<feature type="compositionally biased region" description="Basic and acidic residues" evidence="3">
    <location>
        <begin position="224"/>
        <end position="268"/>
    </location>
</feature>
<feature type="domain" description="Fork-head" evidence="4">
    <location>
        <begin position="292"/>
        <end position="389"/>
    </location>
</feature>
<evidence type="ECO:0000256" key="3">
    <source>
        <dbReference type="SAM" id="MobiDB-lite"/>
    </source>
</evidence>
<dbReference type="GO" id="GO:0030154">
    <property type="term" value="P:cell differentiation"/>
    <property type="evidence" value="ECO:0007669"/>
    <property type="project" value="TreeGrafter"/>
</dbReference>
<dbReference type="PANTHER" id="PTHR11829:SF343">
    <property type="entry name" value="FORK-HEAD DOMAIN-CONTAINING PROTEIN"/>
    <property type="match status" value="1"/>
</dbReference>
<dbReference type="PRINTS" id="PR00053">
    <property type="entry name" value="FORKHEAD"/>
</dbReference>
<keyword evidence="1 2" id="KW-0238">DNA-binding</keyword>
<keyword evidence="2" id="KW-0539">Nucleus</keyword>
<accession>A0A1B6GET1</accession>
<comment type="subcellular location">
    <subcellularLocation>
        <location evidence="2">Nucleus</location>
    </subcellularLocation>
</comment>
<dbReference type="Pfam" id="PF00250">
    <property type="entry name" value="Forkhead"/>
    <property type="match status" value="2"/>
</dbReference>
<evidence type="ECO:0000313" key="5">
    <source>
        <dbReference type="EMBL" id="JAS60944.1"/>
    </source>
</evidence>
<protein>
    <recommendedName>
        <fullName evidence="4">Fork-head domain-containing protein</fullName>
    </recommendedName>
</protein>
<organism evidence="5">
    <name type="scientific">Cuerna arida</name>
    <dbReference type="NCBI Taxonomy" id="1464854"/>
    <lineage>
        <taxon>Eukaryota</taxon>
        <taxon>Metazoa</taxon>
        <taxon>Ecdysozoa</taxon>
        <taxon>Arthropoda</taxon>
        <taxon>Hexapoda</taxon>
        <taxon>Insecta</taxon>
        <taxon>Pterygota</taxon>
        <taxon>Neoptera</taxon>
        <taxon>Paraneoptera</taxon>
        <taxon>Hemiptera</taxon>
        <taxon>Auchenorrhyncha</taxon>
        <taxon>Membracoidea</taxon>
        <taxon>Cicadellidae</taxon>
        <taxon>Cicadellinae</taxon>
        <taxon>Proconiini</taxon>
        <taxon>Cuerna</taxon>
    </lineage>
</organism>
<gene>
    <name evidence="5" type="ORF">g.11156</name>
</gene>